<dbReference type="EMBL" id="JAHWQX010000001">
    <property type="protein sequence ID" value="MBW3095932.1"/>
    <property type="molecule type" value="Genomic_DNA"/>
</dbReference>
<accession>A0ABS6WJ13</accession>
<dbReference type="Pfam" id="PF01510">
    <property type="entry name" value="Amidase_2"/>
    <property type="match status" value="1"/>
</dbReference>
<dbReference type="CDD" id="cd06583">
    <property type="entry name" value="PGRP"/>
    <property type="match status" value="1"/>
</dbReference>
<dbReference type="Proteomes" id="UP001430804">
    <property type="component" value="Unassembled WGS sequence"/>
</dbReference>
<reference evidence="2" key="1">
    <citation type="submission" date="2021-07" db="EMBL/GenBank/DDBJ databases">
        <title>Pseudohoeflea marina sp. nov. a polyhydroxyalcanoate-producing bacterium.</title>
        <authorList>
            <person name="Zheng W."/>
            <person name="Yu S."/>
            <person name="Huang Y."/>
        </authorList>
    </citation>
    <scope>NUCLEOTIDE SEQUENCE</scope>
    <source>
        <strain evidence="2">DP4N28-3</strain>
    </source>
</reference>
<dbReference type="SMART" id="SM00644">
    <property type="entry name" value="Ami_2"/>
    <property type="match status" value="1"/>
</dbReference>
<comment type="caution">
    <text evidence="2">The sequence shown here is derived from an EMBL/GenBank/DDBJ whole genome shotgun (WGS) entry which is preliminary data.</text>
</comment>
<sequence>MKWFRAETFDPDFAAALVRVSPNRNARRDGTAERTHPPDMILLHYTGMASGKAALDWLCARESEVSSHYFVDEGGIVTQLVPESERAWHAGQSFWNGETDINSASIGIEIVNPGHEGGCPPFPIMQMRAVARLCRDIIARHEIAAARVLAHSDVAPGRKSDPGEWFDWKYLADEGVGLWVEPEPLGGGRFLQEGDSGMPVDALQTMLRLYGYKVDADATFGTATREAVIAFQRHFRPARVDGIADASTITTLHRLLAALPRFS</sequence>
<feature type="domain" description="N-acetylmuramoyl-L-alanine amidase" evidence="1">
    <location>
        <begin position="26"/>
        <end position="163"/>
    </location>
</feature>
<keyword evidence="3" id="KW-1185">Reference proteome</keyword>
<name>A0ABS6WJ13_9HYPH</name>
<proteinExistence type="predicted"/>
<evidence type="ECO:0000313" key="2">
    <source>
        <dbReference type="EMBL" id="MBW3095932.1"/>
    </source>
</evidence>
<evidence type="ECO:0000313" key="3">
    <source>
        <dbReference type="Proteomes" id="UP001430804"/>
    </source>
</evidence>
<dbReference type="Pfam" id="PF01471">
    <property type="entry name" value="PG_binding_1"/>
    <property type="match status" value="1"/>
</dbReference>
<dbReference type="PANTHER" id="PTHR30417">
    <property type="entry name" value="N-ACETYLMURAMOYL-L-ALANINE AMIDASE AMID"/>
    <property type="match status" value="1"/>
</dbReference>
<evidence type="ECO:0000259" key="1">
    <source>
        <dbReference type="SMART" id="SM00644"/>
    </source>
</evidence>
<dbReference type="InterPro" id="IPR051206">
    <property type="entry name" value="NAMLAA_amidase_2"/>
</dbReference>
<dbReference type="RefSeq" id="WP_219157686.1">
    <property type="nucleotide sequence ID" value="NZ_JAHWQX010000001.1"/>
</dbReference>
<dbReference type="InterPro" id="IPR002477">
    <property type="entry name" value="Peptidoglycan-bd-like"/>
</dbReference>
<dbReference type="PANTHER" id="PTHR30417:SF1">
    <property type="entry name" value="N-ACETYLMURAMOYL-L-ALANINE AMIDASE AMID"/>
    <property type="match status" value="1"/>
</dbReference>
<gene>
    <name evidence="2" type="ORF">KY465_01425</name>
</gene>
<dbReference type="InterPro" id="IPR002502">
    <property type="entry name" value="Amidase_domain"/>
</dbReference>
<protein>
    <submittedName>
        <fullName evidence="2">N-acetylmuramoyl-L-alanine amidase</fullName>
    </submittedName>
</protein>
<organism evidence="2 3">
    <name type="scientific">Pseudohoeflea coraliihabitans</name>
    <dbReference type="NCBI Taxonomy" id="2860393"/>
    <lineage>
        <taxon>Bacteria</taxon>
        <taxon>Pseudomonadati</taxon>
        <taxon>Pseudomonadota</taxon>
        <taxon>Alphaproteobacteria</taxon>
        <taxon>Hyphomicrobiales</taxon>
        <taxon>Rhizobiaceae</taxon>
        <taxon>Pseudohoeflea</taxon>
    </lineage>
</organism>